<dbReference type="SUPFAM" id="SSF52096">
    <property type="entry name" value="ClpP/crotonase"/>
    <property type="match status" value="1"/>
</dbReference>
<dbReference type="KEGG" id="mbai:MB901379_00399"/>
<dbReference type="Proteomes" id="UP000269998">
    <property type="component" value="Chromosome"/>
</dbReference>
<dbReference type="GO" id="GO:0004300">
    <property type="term" value="F:enoyl-CoA hydratase activity"/>
    <property type="evidence" value="ECO:0007669"/>
    <property type="project" value="UniProtKB-EC"/>
</dbReference>
<evidence type="ECO:0000256" key="1">
    <source>
        <dbReference type="ARBA" id="ARBA00005254"/>
    </source>
</evidence>
<dbReference type="PANTHER" id="PTHR42964">
    <property type="entry name" value="ENOYL-COA HYDRATASE"/>
    <property type="match status" value="1"/>
</dbReference>
<dbReference type="RefSeq" id="WP_158015070.1">
    <property type="nucleotide sequence ID" value="NZ_CBCSKE010000029.1"/>
</dbReference>
<keyword evidence="2" id="KW-0456">Lyase</keyword>
<comment type="similarity">
    <text evidence="1">Belongs to the enoyl-CoA hydratase/isomerase family.</text>
</comment>
<dbReference type="EC" id="4.2.1.17" evidence="2"/>
<proteinExistence type="inferred from homology"/>
<dbReference type="AlphaFoldDB" id="A0A3S4FJX5"/>
<organism evidence="2 3">
    <name type="scientific">Mycobacterium basiliense</name>
    <dbReference type="NCBI Taxonomy" id="2094119"/>
    <lineage>
        <taxon>Bacteria</taxon>
        <taxon>Bacillati</taxon>
        <taxon>Actinomycetota</taxon>
        <taxon>Actinomycetes</taxon>
        <taxon>Mycobacteriales</taxon>
        <taxon>Mycobacteriaceae</taxon>
        <taxon>Mycobacterium</taxon>
    </lineage>
</organism>
<accession>A0A3S4FJX5</accession>
<reference evidence="3" key="1">
    <citation type="submission" date="2018-02" db="EMBL/GenBank/DDBJ databases">
        <authorList>
            <person name="Seth-Smith MB H."/>
            <person name="Seth-Smith H."/>
        </authorList>
    </citation>
    <scope>NUCLEOTIDE SEQUENCE [LARGE SCALE GENOMIC DNA]</scope>
</reference>
<dbReference type="EMBL" id="LR130759">
    <property type="protein sequence ID" value="VDM86872.1"/>
    <property type="molecule type" value="Genomic_DNA"/>
</dbReference>
<evidence type="ECO:0000313" key="3">
    <source>
        <dbReference type="Proteomes" id="UP000269998"/>
    </source>
</evidence>
<dbReference type="Pfam" id="PF00378">
    <property type="entry name" value="ECH_1"/>
    <property type="match status" value="1"/>
</dbReference>
<evidence type="ECO:0000313" key="2">
    <source>
        <dbReference type="EMBL" id="VDM86872.1"/>
    </source>
</evidence>
<sequence length="240" mass="25628">MADLVVGCHERVLNITLNRGEKRNALSATMVEGLLGALSAVDPARTDLVVLQGAGCAFSAGFDFSGIDTANDAELCYRFVRIEMMLQTLHHLPVPTLGLAHGASYGAGADLLCACGVRIADPCAEFRLPGLAFGVVLGTRRLAGRVGAERARRLQATGDIFKTPAALQYGFISQIAARADWPNVVSSIAEQVARVPVDARSHFSRAAQIDSRDSDLADLIRAASVPGLADRMRRFRLANR</sequence>
<dbReference type="OrthoDB" id="9775794at2"/>
<dbReference type="CDD" id="cd06558">
    <property type="entry name" value="crotonase-like"/>
    <property type="match status" value="1"/>
</dbReference>
<gene>
    <name evidence="2" type="primary">echA6_1</name>
    <name evidence="2" type="ORF">MB901379_00399</name>
</gene>
<dbReference type="InterPro" id="IPR029045">
    <property type="entry name" value="ClpP/crotonase-like_dom_sf"/>
</dbReference>
<name>A0A3S4FJX5_9MYCO</name>
<dbReference type="InterPro" id="IPR051683">
    <property type="entry name" value="Enoyl-CoA_Hydratase/Isomerase"/>
</dbReference>
<dbReference type="Gene3D" id="3.90.226.10">
    <property type="entry name" value="2-enoyl-CoA Hydratase, Chain A, domain 1"/>
    <property type="match status" value="1"/>
</dbReference>
<protein>
    <submittedName>
        <fullName evidence="2">Putative enoyl-CoA hydratase echA6</fullName>
        <ecNumber evidence="2">4.2.1.17</ecNumber>
    </submittedName>
</protein>
<dbReference type="PANTHER" id="PTHR42964:SF1">
    <property type="entry name" value="POLYKETIDE BIOSYNTHESIS ENOYL-COA HYDRATASE PKSH-RELATED"/>
    <property type="match status" value="1"/>
</dbReference>
<dbReference type="InterPro" id="IPR001753">
    <property type="entry name" value="Enoyl-CoA_hydra/iso"/>
</dbReference>
<keyword evidence="3" id="KW-1185">Reference proteome</keyword>